<evidence type="ECO:0000313" key="7">
    <source>
        <dbReference type="EMBL" id="ACZ38122.1"/>
    </source>
</evidence>
<dbReference type="PANTHER" id="PTHR34858:SF1">
    <property type="entry name" value="CYSO-CYSTEINE PEPTIDASE"/>
    <property type="match status" value="1"/>
</dbReference>
<dbReference type="RefSeq" id="WP_012871169.1">
    <property type="nucleotide sequence ID" value="NC_013523.1"/>
</dbReference>
<dbReference type="InterPro" id="IPR028090">
    <property type="entry name" value="JAB_dom_prok"/>
</dbReference>
<keyword evidence="5" id="KW-0482">Metalloprotease</keyword>
<dbReference type="KEGG" id="sti:Sthe_0685"/>
<dbReference type="InterPro" id="IPR051929">
    <property type="entry name" value="VirAsm_ModProt"/>
</dbReference>
<dbReference type="GO" id="GO:0008270">
    <property type="term" value="F:zinc ion binding"/>
    <property type="evidence" value="ECO:0007669"/>
    <property type="project" value="TreeGrafter"/>
</dbReference>
<dbReference type="Pfam" id="PF14464">
    <property type="entry name" value="Prok-JAB"/>
    <property type="match status" value="1"/>
</dbReference>
<dbReference type="EMBL" id="CP001823">
    <property type="protein sequence ID" value="ACZ38122.1"/>
    <property type="molecule type" value="Genomic_DNA"/>
</dbReference>
<reference evidence="7 8" key="2">
    <citation type="journal article" date="2010" name="Stand. Genomic Sci.">
        <title>Complete genome sequence of Desulfohalobium retbaense type strain (HR(100)).</title>
        <authorList>
            <person name="Spring S."/>
            <person name="Nolan M."/>
            <person name="Lapidus A."/>
            <person name="Glavina Del Rio T."/>
            <person name="Copeland A."/>
            <person name="Tice H."/>
            <person name="Cheng J.F."/>
            <person name="Lucas S."/>
            <person name="Land M."/>
            <person name="Chen F."/>
            <person name="Bruce D."/>
            <person name="Goodwin L."/>
            <person name="Pitluck S."/>
            <person name="Ivanova N."/>
            <person name="Mavromatis K."/>
            <person name="Mikhailova N."/>
            <person name="Pati A."/>
            <person name="Chen A."/>
            <person name="Palaniappan K."/>
            <person name="Hauser L."/>
            <person name="Chang Y.J."/>
            <person name="Jeffries C.D."/>
            <person name="Munk C."/>
            <person name="Kiss H."/>
            <person name="Chain P."/>
            <person name="Han C."/>
            <person name="Brettin T."/>
            <person name="Detter J.C."/>
            <person name="Schuler E."/>
            <person name="Goker M."/>
            <person name="Rohde M."/>
            <person name="Bristow J."/>
            <person name="Eisen J.A."/>
            <person name="Markowitz V."/>
            <person name="Hugenholtz P."/>
            <person name="Kyrpides N.C."/>
            <person name="Klenk H.P."/>
        </authorList>
    </citation>
    <scope>NUCLEOTIDE SEQUENCE [LARGE SCALE GENOMIC DNA]</scope>
    <source>
        <strain evidence="8">ATCC 49802 / DSM 20745 / S 6022</strain>
    </source>
</reference>
<evidence type="ECO:0000256" key="1">
    <source>
        <dbReference type="ARBA" id="ARBA00022670"/>
    </source>
</evidence>
<name>D1C1K5_SPHTD</name>
<dbReference type="eggNOG" id="COG1310">
    <property type="taxonomic scope" value="Bacteria"/>
</dbReference>
<dbReference type="AlphaFoldDB" id="D1C1K5"/>
<dbReference type="GO" id="GO:0008235">
    <property type="term" value="F:metalloexopeptidase activity"/>
    <property type="evidence" value="ECO:0007669"/>
    <property type="project" value="TreeGrafter"/>
</dbReference>
<keyword evidence="4" id="KW-0862">Zinc</keyword>
<evidence type="ECO:0000256" key="2">
    <source>
        <dbReference type="ARBA" id="ARBA00022723"/>
    </source>
</evidence>
<proteinExistence type="predicted"/>
<sequence length="150" mass="16420">MARDRQNGAPEALNIGAPLYHQMIEHVRSVAPIEGVGLIAFSGSRAVKIYPGTNTEQSTTRYNMDPAEVIAALNEIDRQGWYLGAIFHSHPRSEATPSPTDLRHAYYPDALMVIISLLTDPPTVRAFRVDGEVREVPVRVLPEEGTAATA</sequence>
<dbReference type="OrthoDB" id="9802958at2"/>
<keyword evidence="8" id="KW-1185">Reference proteome</keyword>
<evidence type="ECO:0000259" key="6">
    <source>
        <dbReference type="Pfam" id="PF14464"/>
    </source>
</evidence>
<accession>D1C1K5</accession>
<organism evidence="7 8">
    <name type="scientific">Sphaerobacter thermophilus (strain ATCC 49802 / DSM 20745 / KCCM 41009 / NCIMB 13125 / S 6022)</name>
    <dbReference type="NCBI Taxonomy" id="479434"/>
    <lineage>
        <taxon>Bacteria</taxon>
        <taxon>Pseudomonadati</taxon>
        <taxon>Thermomicrobiota</taxon>
        <taxon>Thermomicrobia</taxon>
        <taxon>Sphaerobacterales</taxon>
        <taxon>Sphaerobacterineae</taxon>
        <taxon>Sphaerobacteraceae</taxon>
        <taxon>Sphaerobacter</taxon>
    </lineage>
</organism>
<dbReference type="Gene3D" id="3.40.140.10">
    <property type="entry name" value="Cytidine Deaminase, domain 2"/>
    <property type="match status" value="1"/>
</dbReference>
<evidence type="ECO:0000256" key="4">
    <source>
        <dbReference type="ARBA" id="ARBA00022833"/>
    </source>
</evidence>
<keyword evidence="1" id="KW-0645">Protease</keyword>
<dbReference type="STRING" id="479434.Sthe_0685"/>
<protein>
    <recommendedName>
        <fullName evidence="6">JAB domain-containing protein</fullName>
    </recommendedName>
</protein>
<reference evidence="8" key="1">
    <citation type="submission" date="2009-11" db="EMBL/GenBank/DDBJ databases">
        <title>The complete chromosome 1 of Sphaerobacter thermophilus DSM 20745.</title>
        <authorList>
            <person name="Lucas S."/>
            <person name="Copeland A."/>
            <person name="Lapidus A."/>
            <person name="Glavina del Rio T."/>
            <person name="Dalin E."/>
            <person name="Tice H."/>
            <person name="Bruce D."/>
            <person name="Goodwin L."/>
            <person name="Pitluck S."/>
            <person name="Kyrpides N."/>
            <person name="Mavromatis K."/>
            <person name="Ivanova N."/>
            <person name="Mikhailova N."/>
            <person name="LaButti K.M."/>
            <person name="Clum A."/>
            <person name="Sun H.I."/>
            <person name="Brettin T."/>
            <person name="Detter J.C."/>
            <person name="Han C."/>
            <person name="Larimer F."/>
            <person name="Land M."/>
            <person name="Hauser L."/>
            <person name="Markowitz V."/>
            <person name="Cheng J.F."/>
            <person name="Hugenholtz P."/>
            <person name="Woyke T."/>
            <person name="Wu D."/>
            <person name="Steenblock K."/>
            <person name="Schneider S."/>
            <person name="Pukall R."/>
            <person name="Goeker M."/>
            <person name="Klenk H.P."/>
            <person name="Eisen J.A."/>
        </authorList>
    </citation>
    <scope>NUCLEOTIDE SEQUENCE [LARGE SCALE GENOMIC DNA]</scope>
    <source>
        <strain evidence="8">ATCC 49802 / DSM 20745 / S 6022</strain>
    </source>
</reference>
<dbReference type="CDD" id="cd08070">
    <property type="entry name" value="MPN_like"/>
    <property type="match status" value="1"/>
</dbReference>
<gene>
    <name evidence="7" type="ordered locus">Sthe_0685</name>
</gene>
<dbReference type="GO" id="GO:0006508">
    <property type="term" value="P:proteolysis"/>
    <property type="evidence" value="ECO:0007669"/>
    <property type="project" value="UniProtKB-KW"/>
</dbReference>
<dbReference type="PANTHER" id="PTHR34858">
    <property type="entry name" value="CYSO-CYSTEINE PEPTIDASE"/>
    <property type="match status" value="1"/>
</dbReference>
<dbReference type="InParanoid" id="D1C1K5"/>
<feature type="domain" description="JAB" evidence="6">
    <location>
        <begin position="17"/>
        <end position="129"/>
    </location>
</feature>
<keyword evidence="2" id="KW-0479">Metal-binding</keyword>
<dbReference type="HOGENOM" id="CLU_116765_1_0_0"/>
<evidence type="ECO:0000313" key="8">
    <source>
        <dbReference type="Proteomes" id="UP000002027"/>
    </source>
</evidence>
<keyword evidence="3" id="KW-0378">Hydrolase</keyword>
<dbReference type="SUPFAM" id="SSF102712">
    <property type="entry name" value="JAB1/MPN domain"/>
    <property type="match status" value="1"/>
</dbReference>
<dbReference type="Proteomes" id="UP000002027">
    <property type="component" value="Chromosome 1"/>
</dbReference>
<evidence type="ECO:0000256" key="5">
    <source>
        <dbReference type="ARBA" id="ARBA00023049"/>
    </source>
</evidence>
<evidence type="ECO:0000256" key="3">
    <source>
        <dbReference type="ARBA" id="ARBA00022801"/>
    </source>
</evidence>